<name>A0A0C3PX24_9AGAM</name>
<accession>A0A0C3PX24</accession>
<dbReference type="AlphaFoldDB" id="A0A0C3PX24"/>
<gene>
    <name evidence="1" type="ORF">M407DRAFT_11308</name>
</gene>
<protein>
    <submittedName>
        <fullName evidence="1">Uncharacterized protein</fullName>
    </submittedName>
</protein>
<dbReference type="EMBL" id="KN823212">
    <property type="protein sequence ID" value="KIO19615.1"/>
    <property type="molecule type" value="Genomic_DNA"/>
</dbReference>
<dbReference type="HOGENOM" id="CLU_1866616_0_0_1"/>
<dbReference type="OrthoDB" id="3221008at2759"/>
<proteinExistence type="predicted"/>
<organism evidence="1 2">
    <name type="scientific">Tulasnella calospora MUT 4182</name>
    <dbReference type="NCBI Taxonomy" id="1051891"/>
    <lineage>
        <taxon>Eukaryota</taxon>
        <taxon>Fungi</taxon>
        <taxon>Dikarya</taxon>
        <taxon>Basidiomycota</taxon>
        <taxon>Agaricomycotina</taxon>
        <taxon>Agaricomycetes</taxon>
        <taxon>Cantharellales</taxon>
        <taxon>Tulasnellaceae</taxon>
        <taxon>Tulasnella</taxon>
    </lineage>
</organism>
<evidence type="ECO:0000313" key="1">
    <source>
        <dbReference type="EMBL" id="KIO19615.1"/>
    </source>
</evidence>
<evidence type="ECO:0000313" key="2">
    <source>
        <dbReference type="Proteomes" id="UP000054248"/>
    </source>
</evidence>
<keyword evidence="2" id="KW-1185">Reference proteome</keyword>
<reference evidence="2" key="2">
    <citation type="submission" date="2015-01" db="EMBL/GenBank/DDBJ databases">
        <title>Evolutionary Origins and Diversification of the Mycorrhizal Mutualists.</title>
        <authorList>
            <consortium name="DOE Joint Genome Institute"/>
            <consortium name="Mycorrhizal Genomics Consortium"/>
            <person name="Kohler A."/>
            <person name="Kuo A."/>
            <person name="Nagy L.G."/>
            <person name="Floudas D."/>
            <person name="Copeland A."/>
            <person name="Barry K.W."/>
            <person name="Cichocki N."/>
            <person name="Veneault-Fourrey C."/>
            <person name="LaButti K."/>
            <person name="Lindquist E.A."/>
            <person name="Lipzen A."/>
            <person name="Lundell T."/>
            <person name="Morin E."/>
            <person name="Murat C."/>
            <person name="Riley R."/>
            <person name="Ohm R."/>
            <person name="Sun H."/>
            <person name="Tunlid A."/>
            <person name="Henrissat B."/>
            <person name="Grigoriev I.V."/>
            <person name="Hibbett D.S."/>
            <person name="Martin F."/>
        </authorList>
    </citation>
    <scope>NUCLEOTIDE SEQUENCE [LARGE SCALE GENOMIC DNA]</scope>
    <source>
        <strain evidence="2">MUT 4182</strain>
    </source>
</reference>
<sequence>MDIVIPGFSTEGLYLTLQASSTVHTALENRVPILATRAIVEAYPHIAGVASIVRPASLSEMEAIGLLRGARINSETPDVNFSEIVSQASGGKKDCVGPLGFCQDVRAMLRQRWKRTQAEWDRHLEGIWKKNDILLRMILNDM</sequence>
<dbReference type="STRING" id="1051891.A0A0C3PX24"/>
<dbReference type="Proteomes" id="UP000054248">
    <property type="component" value="Unassembled WGS sequence"/>
</dbReference>
<reference evidence="1 2" key="1">
    <citation type="submission" date="2014-04" db="EMBL/GenBank/DDBJ databases">
        <authorList>
            <consortium name="DOE Joint Genome Institute"/>
            <person name="Kuo A."/>
            <person name="Girlanda M."/>
            <person name="Perotto S."/>
            <person name="Kohler A."/>
            <person name="Nagy L.G."/>
            <person name="Floudas D."/>
            <person name="Copeland A."/>
            <person name="Barry K.W."/>
            <person name="Cichocki N."/>
            <person name="Veneault-Fourrey C."/>
            <person name="LaButti K."/>
            <person name="Lindquist E.A."/>
            <person name="Lipzen A."/>
            <person name="Lundell T."/>
            <person name="Morin E."/>
            <person name="Murat C."/>
            <person name="Sun H."/>
            <person name="Tunlid A."/>
            <person name="Henrissat B."/>
            <person name="Grigoriev I.V."/>
            <person name="Hibbett D.S."/>
            <person name="Martin F."/>
            <person name="Nordberg H.P."/>
            <person name="Cantor M.N."/>
            <person name="Hua S.X."/>
        </authorList>
    </citation>
    <scope>NUCLEOTIDE SEQUENCE [LARGE SCALE GENOMIC DNA]</scope>
    <source>
        <strain evidence="1 2">MUT 4182</strain>
    </source>
</reference>